<dbReference type="PANTHER" id="PTHR43731:SF14">
    <property type="entry name" value="PRESENILIN-ASSOCIATED RHOMBOID-LIKE PROTEIN, MITOCHONDRIAL"/>
    <property type="match status" value="1"/>
</dbReference>
<evidence type="ECO:0000256" key="4">
    <source>
        <dbReference type="ARBA" id="ARBA00022801"/>
    </source>
</evidence>
<dbReference type="AlphaFoldDB" id="A0A9X2L603"/>
<evidence type="ECO:0000256" key="5">
    <source>
        <dbReference type="ARBA" id="ARBA00022989"/>
    </source>
</evidence>
<reference evidence="10" key="1">
    <citation type="submission" date="2022-06" db="EMBL/GenBank/DDBJ databases">
        <title>Gracilimonas sp. CAU 1638 isolated from sea sediment.</title>
        <authorList>
            <person name="Kim W."/>
        </authorList>
    </citation>
    <scope>NUCLEOTIDE SEQUENCE</scope>
    <source>
        <strain evidence="10">CAU 1638</strain>
    </source>
</reference>
<comment type="caution">
    <text evidence="10">The sequence shown here is derived from an EMBL/GenBank/DDBJ whole genome shotgun (WGS) entry which is preliminary data.</text>
</comment>
<organism evidence="10 11">
    <name type="scientific">Gracilimonas sediminicola</name>
    <dbReference type="NCBI Taxonomy" id="2952158"/>
    <lineage>
        <taxon>Bacteria</taxon>
        <taxon>Pseudomonadati</taxon>
        <taxon>Balneolota</taxon>
        <taxon>Balneolia</taxon>
        <taxon>Balneolales</taxon>
        <taxon>Balneolaceae</taxon>
        <taxon>Gracilimonas</taxon>
    </lineage>
</organism>
<evidence type="ECO:0000313" key="11">
    <source>
        <dbReference type="Proteomes" id="UP001139125"/>
    </source>
</evidence>
<dbReference type="Gene3D" id="1.20.1540.10">
    <property type="entry name" value="Rhomboid-like"/>
    <property type="match status" value="1"/>
</dbReference>
<name>A0A9X2L603_9BACT</name>
<evidence type="ECO:0000256" key="7">
    <source>
        <dbReference type="SAM" id="Phobius"/>
    </source>
</evidence>
<keyword evidence="5 7" id="KW-1133">Transmembrane helix</keyword>
<evidence type="ECO:0000256" key="6">
    <source>
        <dbReference type="ARBA" id="ARBA00023136"/>
    </source>
</evidence>
<evidence type="ECO:0000259" key="9">
    <source>
        <dbReference type="Pfam" id="PF20216"/>
    </source>
</evidence>
<evidence type="ECO:0000313" key="10">
    <source>
        <dbReference type="EMBL" id="MCP9292944.1"/>
    </source>
</evidence>
<comment type="similarity">
    <text evidence="2">Belongs to the peptidase S54 family.</text>
</comment>
<evidence type="ECO:0000259" key="8">
    <source>
        <dbReference type="Pfam" id="PF01694"/>
    </source>
</evidence>
<evidence type="ECO:0000256" key="1">
    <source>
        <dbReference type="ARBA" id="ARBA00004141"/>
    </source>
</evidence>
<sequence>MANGPSFFTGGNMNSGNYDSFGNAFKRGFMRMPVAIRTIIAINAVVFVIQMLGGQTLNNWVVPTLGFDPSFPTFLTQPWRLVTYMFLHGGFFHFLFNMLWLWWMGRAVEETLGPRSFTVIYFGAGILGALLDAGIAQIFGTALVIGASGAVTGILVAFAMLFPTAPIMLFLFPPIQARFFVAGWIAIDILFLGSADGVARLVHLGGALGGFLLVKAHQNGTDLSMVIRYVEYMFGKVKPAGTSGSGSKRPRNKNMHIVQDAEIVEEMDQSELDAILEKISKKGYDSLSQEEKRKLFELSKKD</sequence>
<feature type="transmembrane region" description="Helical" evidence="7">
    <location>
        <begin position="81"/>
        <end position="104"/>
    </location>
</feature>
<dbReference type="RefSeq" id="WP_255135844.1">
    <property type="nucleotide sequence ID" value="NZ_JANDBC010000003.1"/>
</dbReference>
<proteinExistence type="inferred from homology"/>
<keyword evidence="11" id="KW-1185">Reference proteome</keyword>
<dbReference type="Proteomes" id="UP001139125">
    <property type="component" value="Unassembled WGS sequence"/>
</dbReference>
<accession>A0A9X2L603</accession>
<dbReference type="InterPro" id="IPR046483">
    <property type="entry name" value="DUF6576"/>
</dbReference>
<keyword evidence="10" id="KW-0645">Protease</keyword>
<evidence type="ECO:0000256" key="2">
    <source>
        <dbReference type="ARBA" id="ARBA00009045"/>
    </source>
</evidence>
<dbReference type="GO" id="GO:0016020">
    <property type="term" value="C:membrane"/>
    <property type="evidence" value="ECO:0007669"/>
    <property type="project" value="UniProtKB-SubCell"/>
</dbReference>
<keyword evidence="4" id="KW-0378">Hydrolase</keyword>
<feature type="transmembrane region" description="Helical" evidence="7">
    <location>
        <begin position="116"/>
        <end position="136"/>
    </location>
</feature>
<dbReference type="InterPro" id="IPR022764">
    <property type="entry name" value="Peptidase_S54_rhomboid_dom"/>
</dbReference>
<dbReference type="EMBL" id="JANDBC010000003">
    <property type="protein sequence ID" value="MCP9292944.1"/>
    <property type="molecule type" value="Genomic_DNA"/>
</dbReference>
<feature type="transmembrane region" description="Helical" evidence="7">
    <location>
        <begin position="34"/>
        <end position="53"/>
    </location>
</feature>
<dbReference type="PANTHER" id="PTHR43731">
    <property type="entry name" value="RHOMBOID PROTEASE"/>
    <property type="match status" value="1"/>
</dbReference>
<dbReference type="Pfam" id="PF01694">
    <property type="entry name" value="Rhomboid"/>
    <property type="match status" value="1"/>
</dbReference>
<dbReference type="Pfam" id="PF20216">
    <property type="entry name" value="DUF6576"/>
    <property type="match status" value="1"/>
</dbReference>
<evidence type="ECO:0000256" key="3">
    <source>
        <dbReference type="ARBA" id="ARBA00022692"/>
    </source>
</evidence>
<keyword evidence="6 7" id="KW-0472">Membrane</keyword>
<dbReference type="GO" id="GO:0004252">
    <property type="term" value="F:serine-type endopeptidase activity"/>
    <property type="evidence" value="ECO:0007669"/>
    <property type="project" value="InterPro"/>
</dbReference>
<feature type="transmembrane region" description="Helical" evidence="7">
    <location>
        <begin position="142"/>
        <end position="162"/>
    </location>
</feature>
<dbReference type="InterPro" id="IPR035952">
    <property type="entry name" value="Rhomboid-like_sf"/>
</dbReference>
<dbReference type="GO" id="GO:0006508">
    <property type="term" value="P:proteolysis"/>
    <property type="evidence" value="ECO:0007669"/>
    <property type="project" value="UniProtKB-KW"/>
</dbReference>
<dbReference type="InterPro" id="IPR050925">
    <property type="entry name" value="Rhomboid_protease_S54"/>
</dbReference>
<feature type="domain" description="DUF6576" evidence="9">
    <location>
        <begin position="267"/>
        <end position="301"/>
    </location>
</feature>
<feature type="domain" description="Peptidase S54 rhomboid" evidence="8">
    <location>
        <begin position="77"/>
        <end position="214"/>
    </location>
</feature>
<dbReference type="SUPFAM" id="SSF144091">
    <property type="entry name" value="Rhomboid-like"/>
    <property type="match status" value="1"/>
</dbReference>
<gene>
    <name evidence="10" type="ORF">NM125_15240</name>
</gene>
<comment type="subcellular location">
    <subcellularLocation>
        <location evidence="1">Membrane</location>
        <topology evidence="1">Multi-pass membrane protein</topology>
    </subcellularLocation>
</comment>
<protein>
    <submittedName>
        <fullName evidence="10">Rhomboid family intramembrane serine protease</fullName>
    </submittedName>
</protein>
<keyword evidence="3 7" id="KW-0812">Transmembrane</keyword>
<feature type="transmembrane region" description="Helical" evidence="7">
    <location>
        <begin position="169"/>
        <end position="191"/>
    </location>
</feature>